<keyword evidence="7" id="KW-0862">Zinc</keyword>
<evidence type="ECO:0000256" key="6">
    <source>
        <dbReference type="ARBA" id="ARBA00022723"/>
    </source>
</evidence>
<dbReference type="InterPro" id="IPR007115">
    <property type="entry name" value="6-PTP_synth/QueD"/>
</dbReference>
<comment type="similarity">
    <text evidence="3">Belongs to the PTPS family. QueD subfamily.</text>
</comment>
<evidence type="ECO:0000256" key="5">
    <source>
        <dbReference type="ARBA" id="ARBA00018141"/>
    </source>
</evidence>
<protein>
    <recommendedName>
        <fullName evidence="5">6-carboxy-5,6,7,8-tetrahydropterin synthase</fullName>
        <ecNumber evidence="4">4.1.2.50</ecNumber>
    </recommendedName>
    <alternativeName>
        <fullName evidence="9">Queuosine biosynthesis protein QueD</fullName>
    </alternativeName>
</protein>
<dbReference type="Gene3D" id="3.30.479.10">
    <property type="entry name" value="6-pyruvoyl tetrahydropterin synthase/QueD"/>
    <property type="match status" value="1"/>
</dbReference>
<evidence type="ECO:0000313" key="12">
    <source>
        <dbReference type="Proteomes" id="UP000605676"/>
    </source>
</evidence>
<dbReference type="EMBL" id="JAENRR010000007">
    <property type="protein sequence ID" value="MBK3516587.1"/>
    <property type="molecule type" value="Genomic_DNA"/>
</dbReference>
<comment type="catalytic activity">
    <reaction evidence="10">
        <text>7,8-dihydroneopterin 3'-triphosphate + H2O = 6-carboxy-5,6,7,8-tetrahydropterin + triphosphate + acetaldehyde + 2 H(+)</text>
        <dbReference type="Rhea" id="RHEA:27966"/>
        <dbReference type="ChEBI" id="CHEBI:15343"/>
        <dbReference type="ChEBI" id="CHEBI:15377"/>
        <dbReference type="ChEBI" id="CHEBI:15378"/>
        <dbReference type="ChEBI" id="CHEBI:18036"/>
        <dbReference type="ChEBI" id="CHEBI:58462"/>
        <dbReference type="ChEBI" id="CHEBI:61032"/>
        <dbReference type="EC" id="4.1.2.50"/>
    </reaction>
</comment>
<evidence type="ECO:0000256" key="9">
    <source>
        <dbReference type="ARBA" id="ARBA00031449"/>
    </source>
</evidence>
<dbReference type="Proteomes" id="UP000605676">
    <property type="component" value="Unassembled WGS sequence"/>
</dbReference>
<reference evidence="11 12" key="1">
    <citation type="submission" date="2021-01" db="EMBL/GenBank/DDBJ databases">
        <title>Carboxyliciviraga sp.nov., isolated from coastal sediments.</title>
        <authorList>
            <person name="Lu D."/>
            <person name="Zhang T."/>
        </authorList>
    </citation>
    <scope>NUCLEOTIDE SEQUENCE [LARGE SCALE GENOMIC DNA]</scope>
    <source>
        <strain evidence="11 12">N1Y132</strain>
    </source>
</reference>
<gene>
    <name evidence="11" type="ORF">JIV24_04475</name>
</gene>
<dbReference type="InterPro" id="IPR038418">
    <property type="entry name" value="6-PTP_synth/QueD_sf"/>
</dbReference>
<sequence>MAKIRLTKEFRFEMAHALWNYDGLCKNLHGHSYILNVTVLGEPIAEQGNPKLGMVMDFGDLKTIVNEEIVDKLDHAIVLSKNAPSEQLLALPQMGQRHEIVDYQPTCENMLVDFAERIKKRLPVNIQLFSLKLNETATSYAEWFASDNE</sequence>
<dbReference type="EC" id="4.1.2.50" evidence="4"/>
<comment type="pathway">
    <text evidence="2">Purine metabolism; 7-cyano-7-deazaguanine biosynthesis.</text>
</comment>
<evidence type="ECO:0000256" key="7">
    <source>
        <dbReference type="ARBA" id="ARBA00022833"/>
    </source>
</evidence>
<evidence type="ECO:0000313" key="11">
    <source>
        <dbReference type="EMBL" id="MBK3516587.1"/>
    </source>
</evidence>
<dbReference type="Pfam" id="PF01242">
    <property type="entry name" value="PTPS"/>
    <property type="match status" value="1"/>
</dbReference>
<dbReference type="RefSeq" id="WP_200463817.1">
    <property type="nucleotide sequence ID" value="NZ_JAENRR010000007.1"/>
</dbReference>
<dbReference type="PANTHER" id="PTHR12589:SF7">
    <property type="entry name" value="6-PYRUVOYL TETRAHYDROBIOPTERIN SYNTHASE"/>
    <property type="match status" value="1"/>
</dbReference>
<dbReference type="PANTHER" id="PTHR12589">
    <property type="entry name" value="PYRUVOYL TETRAHYDROBIOPTERIN SYNTHASE"/>
    <property type="match status" value="1"/>
</dbReference>
<organism evidence="11 12">
    <name type="scientific">Carboxylicivirga marina</name>
    <dbReference type="NCBI Taxonomy" id="2800988"/>
    <lineage>
        <taxon>Bacteria</taxon>
        <taxon>Pseudomonadati</taxon>
        <taxon>Bacteroidota</taxon>
        <taxon>Bacteroidia</taxon>
        <taxon>Marinilabiliales</taxon>
        <taxon>Marinilabiliaceae</taxon>
        <taxon>Carboxylicivirga</taxon>
    </lineage>
</organism>
<comment type="caution">
    <text evidence="11">The sequence shown here is derived from an EMBL/GenBank/DDBJ whole genome shotgun (WGS) entry which is preliminary data.</text>
</comment>
<evidence type="ECO:0000256" key="2">
    <source>
        <dbReference type="ARBA" id="ARBA00005061"/>
    </source>
</evidence>
<dbReference type="SUPFAM" id="SSF55620">
    <property type="entry name" value="Tetrahydrobiopterin biosynthesis enzymes-like"/>
    <property type="match status" value="1"/>
</dbReference>
<accession>A0ABS1HFZ8</accession>
<proteinExistence type="inferred from homology"/>
<keyword evidence="12" id="KW-1185">Reference proteome</keyword>
<evidence type="ECO:0000256" key="4">
    <source>
        <dbReference type="ARBA" id="ARBA00012982"/>
    </source>
</evidence>
<evidence type="ECO:0000256" key="8">
    <source>
        <dbReference type="ARBA" id="ARBA00023239"/>
    </source>
</evidence>
<evidence type="ECO:0000256" key="1">
    <source>
        <dbReference type="ARBA" id="ARBA00001947"/>
    </source>
</evidence>
<keyword evidence="6" id="KW-0479">Metal-binding</keyword>
<keyword evidence="8" id="KW-0456">Lyase</keyword>
<comment type="cofactor">
    <cofactor evidence="1">
        <name>Zn(2+)</name>
        <dbReference type="ChEBI" id="CHEBI:29105"/>
    </cofactor>
</comment>
<evidence type="ECO:0000256" key="10">
    <source>
        <dbReference type="ARBA" id="ARBA00048807"/>
    </source>
</evidence>
<name>A0ABS1HFZ8_9BACT</name>
<evidence type="ECO:0000256" key="3">
    <source>
        <dbReference type="ARBA" id="ARBA00008900"/>
    </source>
</evidence>